<keyword evidence="3" id="KW-1185">Reference proteome</keyword>
<gene>
    <name evidence="2" type="ORF">AZE42_01651</name>
</gene>
<dbReference type="Proteomes" id="UP000183567">
    <property type="component" value="Unassembled WGS sequence"/>
</dbReference>
<proteinExistence type="predicted"/>
<feature type="compositionally biased region" description="Basic and acidic residues" evidence="1">
    <location>
        <begin position="41"/>
        <end position="50"/>
    </location>
</feature>
<dbReference type="OrthoDB" id="3236040at2759"/>
<name>A0A1J8QDN5_9AGAM</name>
<feature type="compositionally biased region" description="Low complexity" evidence="1">
    <location>
        <begin position="1"/>
        <end position="37"/>
    </location>
</feature>
<protein>
    <submittedName>
        <fullName evidence="2">Uncharacterized protein</fullName>
    </submittedName>
</protein>
<dbReference type="AlphaFoldDB" id="A0A1J8QDN5"/>
<accession>A0A1J8QDN5</accession>
<evidence type="ECO:0000256" key="1">
    <source>
        <dbReference type="SAM" id="MobiDB-lite"/>
    </source>
</evidence>
<comment type="caution">
    <text evidence="2">The sequence shown here is derived from an EMBL/GenBank/DDBJ whole genome shotgun (WGS) entry which is preliminary data.</text>
</comment>
<feature type="region of interest" description="Disordered" evidence="1">
    <location>
        <begin position="131"/>
        <end position="158"/>
    </location>
</feature>
<reference evidence="2 3" key="1">
    <citation type="submission" date="2016-03" db="EMBL/GenBank/DDBJ databases">
        <title>Comparative genomics of the ectomycorrhizal sister species Rhizopogon vinicolor and Rhizopogon vesiculosus (Basidiomycota: Boletales) reveals a divergence of the mating type B locus.</title>
        <authorList>
            <person name="Mujic A.B."/>
            <person name="Kuo A."/>
            <person name="Tritt A."/>
            <person name="Lipzen A."/>
            <person name="Chen C."/>
            <person name="Johnson J."/>
            <person name="Sharma A."/>
            <person name="Barry K."/>
            <person name="Grigoriev I.V."/>
            <person name="Spatafora J.W."/>
        </authorList>
    </citation>
    <scope>NUCLEOTIDE SEQUENCE [LARGE SCALE GENOMIC DNA]</scope>
    <source>
        <strain evidence="2 3">AM-OR11-056</strain>
    </source>
</reference>
<organism evidence="2 3">
    <name type="scientific">Rhizopogon vesiculosus</name>
    <dbReference type="NCBI Taxonomy" id="180088"/>
    <lineage>
        <taxon>Eukaryota</taxon>
        <taxon>Fungi</taxon>
        <taxon>Dikarya</taxon>
        <taxon>Basidiomycota</taxon>
        <taxon>Agaricomycotina</taxon>
        <taxon>Agaricomycetes</taxon>
        <taxon>Agaricomycetidae</taxon>
        <taxon>Boletales</taxon>
        <taxon>Suillineae</taxon>
        <taxon>Rhizopogonaceae</taxon>
        <taxon>Rhizopogon</taxon>
    </lineage>
</organism>
<evidence type="ECO:0000313" key="2">
    <source>
        <dbReference type="EMBL" id="OJA18767.1"/>
    </source>
</evidence>
<feature type="region of interest" description="Disordered" evidence="1">
    <location>
        <begin position="1"/>
        <end position="50"/>
    </location>
</feature>
<evidence type="ECO:0000313" key="3">
    <source>
        <dbReference type="Proteomes" id="UP000183567"/>
    </source>
</evidence>
<sequence>MPSLRRSFSSSSVRSSPYPSSLSNGSANNARARAAGHGFRRSSDSEVSERRVLADIEWWRVSDGQRDLDAALDQPELDQDVQNSVHVPAGGAITLSGSESPQAPPLVLHDLPPVDFAQSIPMSQFAALSIAPHSPTGRRRHGRDSSFSSLESTPEMPEAPLESIRFSMLDAPSGSHDVQLPSEFALPSPGINPRPSFSLFGMRSYSFAGFSDRQDLADEVNHFSDGDSFFSLDQNIFH</sequence>
<dbReference type="EMBL" id="LVVM01001330">
    <property type="protein sequence ID" value="OJA18767.1"/>
    <property type="molecule type" value="Genomic_DNA"/>
</dbReference>